<dbReference type="InterPro" id="IPR020635">
    <property type="entry name" value="Tyr_kinase_cat_dom"/>
</dbReference>
<dbReference type="InterPro" id="IPR017441">
    <property type="entry name" value="Protein_kinase_ATP_BS"/>
</dbReference>
<evidence type="ECO:0000259" key="4">
    <source>
        <dbReference type="PROSITE" id="PS50011"/>
    </source>
</evidence>
<dbReference type="FunFam" id="1.10.510.10:FF:000571">
    <property type="entry name" value="Maternal embryonic leucine zipper kinase"/>
    <property type="match status" value="1"/>
</dbReference>
<dbReference type="PROSITE" id="PS50011">
    <property type="entry name" value="PROTEIN_KINASE_DOM"/>
    <property type="match status" value="1"/>
</dbReference>
<sequence length="339" mass="38731">MFFKNQRIGKYEIQDTIGSGGFGSVYLAKDIWIGKRVAIKVPHKQGENVEKLLQEPRMLAELNHPNIVSVITAEQINDVFFIVMEYVDGISLEQYLRQHKRLALDLALHWFERIIDAIAYAHGKNVLHRDIRPANILISSDNQVKLADLGTSRFLVSQHFASTRIGSPPYMAPEHFQGKATFQSDIYSFGVLMYECLTGRLPYFDRDPVRLAKIAREGAMVPPHRWNPEVPLELSQLICKAMHRMMGSRFADARALQAALRKVTLHTMKFSETAPQTAPPATGSQHLSQLVEEQVEPVKLSRRFKEVTSRELSDLFCWNCSRPVQRRSNHCPHCNVDLR</sequence>
<evidence type="ECO:0000313" key="6">
    <source>
        <dbReference type="Proteomes" id="UP000664417"/>
    </source>
</evidence>
<protein>
    <submittedName>
        <fullName evidence="5">Protein kinase</fullName>
    </submittedName>
</protein>
<dbReference type="SMART" id="SM00219">
    <property type="entry name" value="TyrKc"/>
    <property type="match status" value="1"/>
</dbReference>
<dbReference type="GO" id="GO:0005737">
    <property type="term" value="C:cytoplasm"/>
    <property type="evidence" value="ECO:0007669"/>
    <property type="project" value="TreeGrafter"/>
</dbReference>
<keyword evidence="6" id="KW-1185">Reference proteome</keyword>
<organism evidence="5 6">
    <name type="scientific">Acanthopleuribacter pedis</name>
    <dbReference type="NCBI Taxonomy" id="442870"/>
    <lineage>
        <taxon>Bacteria</taxon>
        <taxon>Pseudomonadati</taxon>
        <taxon>Acidobacteriota</taxon>
        <taxon>Holophagae</taxon>
        <taxon>Acanthopleuribacterales</taxon>
        <taxon>Acanthopleuribacteraceae</taxon>
        <taxon>Acanthopleuribacter</taxon>
    </lineage>
</organism>
<accession>A0A8J7Q703</accession>
<gene>
    <name evidence="5" type="ORF">J3U88_11160</name>
</gene>
<feature type="binding site" evidence="3">
    <location>
        <position position="40"/>
    </location>
    <ligand>
        <name>ATP</name>
        <dbReference type="ChEBI" id="CHEBI:30616"/>
    </ligand>
</feature>
<evidence type="ECO:0000256" key="1">
    <source>
        <dbReference type="ARBA" id="ARBA00022741"/>
    </source>
</evidence>
<keyword evidence="1 3" id="KW-0547">Nucleotide-binding</keyword>
<dbReference type="InterPro" id="IPR045269">
    <property type="entry name" value="Atg1-like"/>
</dbReference>
<reference evidence="5" key="1">
    <citation type="submission" date="2021-03" db="EMBL/GenBank/DDBJ databases">
        <authorList>
            <person name="Wang G."/>
        </authorList>
    </citation>
    <scope>NUCLEOTIDE SEQUENCE</scope>
    <source>
        <strain evidence="5">KCTC 12899</strain>
    </source>
</reference>
<dbReference type="InterPro" id="IPR000719">
    <property type="entry name" value="Prot_kinase_dom"/>
</dbReference>
<comment type="caution">
    <text evidence="5">The sequence shown here is derived from an EMBL/GenBank/DDBJ whole genome shotgun (WGS) entry which is preliminary data.</text>
</comment>
<dbReference type="GO" id="GO:0004713">
    <property type="term" value="F:protein tyrosine kinase activity"/>
    <property type="evidence" value="ECO:0007669"/>
    <property type="project" value="InterPro"/>
</dbReference>
<dbReference type="Gene3D" id="1.10.510.10">
    <property type="entry name" value="Transferase(Phosphotransferase) domain 1"/>
    <property type="match status" value="1"/>
</dbReference>
<dbReference type="PROSITE" id="PS00107">
    <property type="entry name" value="PROTEIN_KINASE_ATP"/>
    <property type="match status" value="1"/>
</dbReference>
<dbReference type="PANTHER" id="PTHR24348">
    <property type="entry name" value="SERINE/THREONINE-PROTEIN KINASE UNC-51-RELATED"/>
    <property type="match status" value="1"/>
</dbReference>
<dbReference type="GO" id="GO:0005524">
    <property type="term" value="F:ATP binding"/>
    <property type="evidence" value="ECO:0007669"/>
    <property type="project" value="UniProtKB-UniRule"/>
</dbReference>
<keyword evidence="5" id="KW-0808">Transferase</keyword>
<keyword evidence="5" id="KW-0418">Kinase</keyword>
<dbReference type="Proteomes" id="UP000664417">
    <property type="component" value="Unassembled WGS sequence"/>
</dbReference>
<dbReference type="RefSeq" id="WP_207858838.1">
    <property type="nucleotide sequence ID" value="NZ_JAFREP010000008.1"/>
</dbReference>
<dbReference type="CDD" id="cd14014">
    <property type="entry name" value="STKc_PknB_like"/>
    <property type="match status" value="1"/>
</dbReference>
<dbReference type="InterPro" id="IPR008266">
    <property type="entry name" value="Tyr_kinase_AS"/>
</dbReference>
<keyword evidence="2 3" id="KW-0067">ATP-binding</keyword>
<dbReference type="AlphaFoldDB" id="A0A8J7Q703"/>
<dbReference type="Pfam" id="PF00069">
    <property type="entry name" value="Pkinase"/>
    <property type="match status" value="1"/>
</dbReference>
<dbReference type="SUPFAM" id="SSF56112">
    <property type="entry name" value="Protein kinase-like (PK-like)"/>
    <property type="match status" value="1"/>
</dbReference>
<dbReference type="GO" id="GO:0004674">
    <property type="term" value="F:protein serine/threonine kinase activity"/>
    <property type="evidence" value="ECO:0007669"/>
    <property type="project" value="InterPro"/>
</dbReference>
<evidence type="ECO:0000313" key="5">
    <source>
        <dbReference type="EMBL" id="MBO1319017.1"/>
    </source>
</evidence>
<dbReference type="EMBL" id="JAFREP010000008">
    <property type="protein sequence ID" value="MBO1319017.1"/>
    <property type="molecule type" value="Genomic_DNA"/>
</dbReference>
<dbReference type="PROSITE" id="PS00109">
    <property type="entry name" value="PROTEIN_KINASE_TYR"/>
    <property type="match status" value="1"/>
</dbReference>
<feature type="domain" description="Protein kinase" evidence="4">
    <location>
        <begin position="11"/>
        <end position="269"/>
    </location>
</feature>
<name>A0A8J7Q703_9BACT</name>
<proteinExistence type="predicted"/>
<evidence type="ECO:0000256" key="3">
    <source>
        <dbReference type="PROSITE-ProRule" id="PRU10141"/>
    </source>
</evidence>
<dbReference type="InterPro" id="IPR011009">
    <property type="entry name" value="Kinase-like_dom_sf"/>
</dbReference>
<evidence type="ECO:0000256" key="2">
    <source>
        <dbReference type="ARBA" id="ARBA00022840"/>
    </source>
</evidence>